<accession>A0ABU1BQ50</accession>
<evidence type="ECO:0000313" key="1">
    <source>
        <dbReference type="EMBL" id="MDQ9171135.1"/>
    </source>
</evidence>
<gene>
    <name evidence="1" type="ORF">Q8A64_12035</name>
</gene>
<dbReference type="EMBL" id="JAUYVH010000007">
    <property type="protein sequence ID" value="MDQ9171135.1"/>
    <property type="molecule type" value="Genomic_DNA"/>
</dbReference>
<keyword evidence="2" id="KW-1185">Reference proteome</keyword>
<reference evidence="1 2" key="1">
    <citation type="submission" date="2023-08" db="EMBL/GenBank/DDBJ databases">
        <title>Oxalobacteraceae gen .nov., isolated from river sludge outside the plant.</title>
        <authorList>
            <person name="Zhao S.Y."/>
        </authorList>
    </citation>
    <scope>NUCLEOTIDE SEQUENCE [LARGE SCALE GENOMIC DNA]</scope>
    <source>
        <strain evidence="1 2">R-40</strain>
    </source>
</reference>
<protein>
    <submittedName>
        <fullName evidence="1">Uncharacterized protein</fullName>
    </submittedName>
</protein>
<proteinExistence type="predicted"/>
<dbReference type="Proteomes" id="UP001225596">
    <property type="component" value="Unassembled WGS sequence"/>
</dbReference>
<comment type="caution">
    <text evidence="1">The sequence shown here is derived from an EMBL/GenBank/DDBJ whole genome shotgun (WGS) entry which is preliminary data.</text>
</comment>
<organism evidence="1 2">
    <name type="scientific">Keguizhuia sedimenti</name>
    <dbReference type="NCBI Taxonomy" id="3064264"/>
    <lineage>
        <taxon>Bacteria</taxon>
        <taxon>Pseudomonadati</taxon>
        <taxon>Pseudomonadota</taxon>
        <taxon>Betaproteobacteria</taxon>
        <taxon>Burkholderiales</taxon>
        <taxon>Oxalobacteraceae</taxon>
        <taxon>Keguizhuia</taxon>
    </lineage>
</organism>
<name>A0ABU1BQ50_9BURK</name>
<sequence>MKQRHQAYQAALEQINKVMIDGYFLEAIALEECSISNCLFNYLQNTGAKLNSPSFYLLVKSMPQHSVDSFLIERINHWRDARNIAIHGFIFSRSEGFSQSREDFHRLSKATAEEGATYCKEIVSWYEVECVSFIKHQFSTQRRLH</sequence>
<evidence type="ECO:0000313" key="2">
    <source>
        <dbReference type="Proteomes" id="UP001225596"/>
    </source>
</evidence>
<dbReference type="RefSeq" id="WP_338437071.1">
    <property type="nucleotide sequence ID" value="NZ_JAUYVH010000007.1"/>
</dbReference>